<dbReference type="PROSITE" id="PS51186">
    <property type="entry name" value="GNAT"/>
    <property type="match status" value="1"/>
</dbReference>
<dbReference type="GO" id="GO:0016747">
    <property type="term" value="F:acyltransferase activity, transferring groups other than amino-acyl groups"/>
    <property type="evidence" value="ECO:0007669"/>
    <property type="project" value="InterPro"/>
</dbReference>
<protein>
    <submittedName>
        <fullName evidence="2">Protein N-acetyltransferase, RimJ/RimL family</fullName>
    </submittedName>
</protein>
<dbReference type="Gene3D" id="3.40.630.30">
    <property type="match status" value="1"/>
</dbReference>
<dbReference type="SUPFAM" id="SSF55729">
    <property type="entry name" value="Acyl-CoA N-acyltransferases (Nat)"/>
    <property type="match status" value="1"/>
</dbReference>
<accession>A0A1G5HS73</accession>
<evidence type="ECO:0000313" key="3">
    <source>
        <dbReference type="Proteomes" id="UP000198870"/>
    </source>
</evidence>
<evidence type="ECO:0000313" key="2">
    <source>
        <dbReference type="EMBL" id="SCY66150.1"/>
    </source>
</evidence>
<dbReference type="Pfam" id="PF00583">
    <property type="entry name" value="Acetyltransf_1"/>
    <property type="match status" value="1"/>
</dbReference>
<dbReference type="InterPro" id="IPR016181">
    <property type="entry name" value="Acyl_CoA_acyltransferase"/>
</dbReference>
<dbReference type="PANTHER" id="PTHR43415:SF5">
    <property type="entry name" value="ACETYLTRANSFERASE"/>
    <property type="match status" value="1"/>
</dbReference>
<keyword evidence="3" id="KW-1185">Reference proteome</keyword>
<gene>
    <name evidence="2" type="ORF">SAMN05216233_11575</name>
</gene>
<name>A0A1G5HS73_9BACT</name>
<dbReference type="Proteomes" id="UP000198870">
    <property type="component" value="Unassembled WGS sequence"/>
</dbReference>
<dbReference type="OrthoDB" id="1431064at2"/>
<proteinExistence type="predicted"/>
<organism evidence="2 3">
    <name type="scientific">Desulfoluna spongiiphila</name>
    <dbReference type="NCBI Taxonomy" id="419481"/>
    <lineage>
        <taxon>Bacteria</taxon>
        <taxon>Pseudomonadati</taxon>
        <taxon>Thermodesulfobacteriota</taxon>
        <taxon>Desulfobacteria</taxon>
        <taxon>Desulfobacterales</taxon>
        <taxon>Desulfolunaceae</taxon>
        <taxon>Desulfoluna</taxon>
    </lineage>
</organism>
<dbReference type="PANTHER" id="PTHR43415">
    <property type="entry name" value="SPERMIDINE N(1)-ACETYLTRANSFERASE"/>
    <property type="match status" value="1"/>
</dbReference>
<dbReference type="EMBL" id="FMUX01000015">
    <property type="protein sequence ID" value="SCY66150.1"/>
    <property type="molecule type" value="Genomic_DNA"/>
</dbReference>
<feature type="domain" description="N-acetyltransferase" evidence="1">
    <location>
        <begin position="6"/>
        <end position="173"/>
    </location>
</feature>
<evidence type="ECO:0000259" key="1">
    <source>
        <dbReference type="PROSITE" id="PS51186"/>
    </source>
</evidence>
<reference evidence="2 3" key="1">
    <citation type="submission" date="2016-10" db="EMBL/GenBank/DDBJ databases">
        <authorList>
            <person name="de Groot N.N."/>
        </authorList>
    </citation>
    <scope>NUCLEOTIDE SEQUENCE [LARGE SCALE GENOMIC DNA]</scope>
    <source>
        <strain evidence="2 3">AA1</strain>
    </source>
</reference>
<dbReference type="AlphaFoldDB" id="A0A1G5HS73"/>
<dbReference type="STRING" id="419481.SAMN05216233_11575"/>
<dbReference type="RefSeq" id="WP_092212775.1">
    <property type="nucleotide sequence ID" value="NZ_FMUX01000015.1"/>
</dbReference>
<sequence>MPPQHLELAPFSPSDYPTLASWITDERIQAVWSANTFPYPLTREDLEDFMVLCRTDTPYREFMKATDAETGDMVGVFSLKRIDSMGRTGHLSMIMVSPECRGRGTGSAMVRAAIKRGFETKGFRRMQLYVFNFNSAAKTCYEACGMTNEGPGNLKMTYKGEHWQVEVMGIEKEVIGDR</sequence>
<dbReference type="CDD" id="cd04301">
    <property type="entry name" value="NAT_SF"/>
    <property type="match status" value="1"/>
</dbReference>
<keyword evidence="2" id="KW-0808">Transferase</keyword>
<dbReference type="InterPro" id="IPR000182">
    <property type="entry name" value="GNAT_dom"/>
</dbReference>